<evidence type="ECO:0000313" key="2">
    <source>
        <dbReference type="Proteomes" id="UP001215280"/>
    </source>
</evidence>
<reference evidence="1" key="1">
    <citation type="submission" date="2023-03" db="EMBL/GenBank/DDBJ databases">
        <title>Massive genome expansion in bonnet fungi (Mycena s.s.) driven by repeated elements and novel gene families across ecological guilds.</title>
        <authorList>
            <consortium name="Lawrence Berkeley National Laboratory"/>
            <person name="Harder C.B."/>
            <person name="Miyauchi S."/>
            <person name="Viragh M."/>
            <person name="Kuo A."/>
            <person name="Thoen E."/>
            <person name="Andreopoulos B."/>
            <person name="Lu D."/>
            <person name="Skrede I."/>
            <person name="Drula E."/>
            <person name="Henrissat B."/>
            <person name="Morin E."/>
            <person name="Kohler A."/>
            <person name="Barry K."/>
            <person name="LaButti K."/>
            <person name="Morin E."/>
            <person name="Salamov A."/>
            <person name="Lipzen A."/>
            <person name="Mereny Z."/>
            <person name="Hegedus B."/>
            <person name="Baldrian P."/>
            <person name="Stursova M."/>
            <person name="Weitz H."/>
            <person name="Taylor A."/>
            <person name="Grigoriev I.V."/>
            <person name="Nagy L.G."/>
            <person name="Martin F."/>
            <person name="Kauserud H."/>
        </authorList>
    </citation>
    <scope>NUCLEOTIDE SEQUENCE</scope>
    <source>
        <strain evidence="1">CBHHK188m</strain>
    </source>
</reference>
<protein>
    <submittedName>
        <fullName evidence="1">Uncharacterized protein</fullName>
    </submittedName>
</protein>
<proteinExistence type="predicted"/>
<organism evidence="1 2">
    <name type="scientific">Mycena maculata</name>
    <dbReference type="NCBI Taxonomy" id="230809"/>
    <lineage>
        <taxon>Eukaryota</taxon>
        <taxon>Fungi</taxon>
        <taxon>Dikarya</taxon>
        <taxon>Basidiomycota</taxon>
        <taxon>Agaricomycotina</taxon>
        <taxon>Agaricomycetes</taxon>
        <taxon>Agaricomycetidae</taxon>
        <taxon>Agaricales</taxon>
        <taxon>Marasmiineae</taxon>
        <taxon>Mycenaceae</taxon>
        <taxon>Mycena</taxon>
    </lineage>
</organism>
<gene>
    <name evidence="1" type="ORF">DFH07DRAFT_43919</name>
</gene>
<keyword evidence="2" id="KW-1185">Reference proteome</keyword>
<dbReference type="Proteomes" id="UP001215280">
    <property type="component" value="Unassembled WGS sequence"/>
</dbReference>
<sequence>MELTENYLRGGLHAMEKYSSTSRRPASSCGIYWRSWREGTRTSSMSGSLFGRRGVRCRPGRSRQAGVLRAARGNDSPAYSLPARGGPIRHLSVLTALPTSSPFDPGYPPAVSSGRAHCHHAAPLVDPRALERRPALVHLLAELARGNEDFASASSRPFGPACQIDGYPRRAGRPARGRGVASLESPCSWPHARRRRLPESVGHLVEELAQANAAFE</sequence>
<evidence type="ECO:0000313" key="1">
    <source>
        <dbReference type="EMBL" id="KAJ7742355.1"/>
    </source>
</evidence>
<dbReference type="EMBL" id="JARJLG010000118">
    <property type="protein sequence ID" value="KAJ7742355.1"/>
    <property type="molecule type" value="Genomic_DNA"/>
</dbReference>
<accession>A0AAD7IIE8</accession>
<comment type="caution">
    <text evidence="1">The sequence shown here is derived from an EMBL/GenBank/DDBJ whole genome shotgun (WGS) entry which is preliminary data.</text>
</comment>
<name>A0AAD7IIE8_9AGAR</name>
<dbReference type="AlphaFoldDB" id="A0AAD7IIE8"/>